<feature type="compositionally biased region" description="Polar residues" evidence="1">
    <location>
        <begin position="128"/>
        <end position="139"/>
    </location>
</feature>
<feature type="non-terminal residue" evidence="2">
    <location>
        <position position="1"/>
    </location>
</feature>
<dbReference type="AlphaFoldDB" id="A0A6L2Q7I5"/>
<accession>A0A6L2Q7I5</accession>
<dbReference type="EMBL" id="BLKM01002654">
    <property type="protein sequence ID" value="GFG40829.1"/>
    <property type="molecule type" value="Genomic_DNA"/>
</dbReference>
<protein>
    <submittedName>
        <fullName evidence="2">Uncharacterized protein</fullName>
    </submittedName>
</protein>
<keyword evidence="3" id="KW-1185">Reference proteome</keyword>
<sequence length="261" mass="28175">WMDSDSSAVTTDPQRGPEMPLTVAAIPQQNLKQNNVIGGTDGTTSQKRSNLSLHVPKADSVNVSNLQNKQDYDKIHDKNEENRRLLGASGVSQRKIVVVPTLRQGVRSTNGVKECPPVSLTDSKDGMSVSSPTSTNGGVSKTEDSKFQNKTGTWSTRLRHPQLIELQLSGLEESIRAGHTLPLTVSSLRSLKLGDMNGHQPMITSPGPTWRSSLCFSDVASHVSVRSLASVGMGSTDGRKVTIRRVPTSPTELFNIVHSPT</sequence>
<evidence type="ECO:0000256" key="1">
    <source>
        <dbReference type="SAM" id="MobiDB-lite"/>
    </source>
</evidence>
<reference evidence="3" key="1">
    <citation type="submission" date="2020-01" db="EMBL/GenBank/DDBJ databases">
        <title>Draft genome sequence of the Termite Coptotermes fromosanus.</title>
        <authorList>
            <person name="Itakura S."/>
            <person name="Yosikawa Y."/>
            <person name="Umezawa K."/>
        </authorList>
    </citation>
    <scope>NUCLEOTIDE SEQUENCE [LARGE SCALE GENOMIC DNA]</scope>
</reference>
<evidence type="ECO:0000313" key="3">
    <source>
        <dbReference type="Proteomes" id="UP000502823"/>
    </source>
</evidence>
<gene>
    <name evidence="2" type="ORF">Cfor_09498</name>
</gene>
<dbReference type="OrthoDB" id="7613579at2759"/>
<dbReference type="Proteomes" id="UP000502823">
    <property type="component" value="Unassembled WGS sequence"/>
</dbReference>
<comment type="caution">
    <text evidence="2">The sequence shown here is derived from an EMBL/GenBank/DDBJ whole genome shotgun (WGS) entry which is preliminary data.</text>
</comment>
<feature type="region of interest" description="Disordered" evidence="1">
    <location>
        <begin position="108"/>
        <end position="151"/>
    </location>
</feature>
<name>A0A6L2Q7I5_COPFO</name>
<proteinExistence type="predicted"/>
<dbReference type="InParanoid" id="A0A6L2Q7I5"/>
<organism evidence="2 3">
    <name type="scientific">Coptotermes formosanus</name>
    <name type="common">Formosan subterranean termite</name>
    <dbReference type="NCBI Taxonomy" id="36987"/>
    <lineage>
        <taxon>Eukaryota</taxon>
        <taxon>Metazoa</taxon>
        <taxon>Ecdysozoa</taxon>
        <taxon>Arthropoda</taxon>
        <taxon>Hexapoda</taxon>
        <taxon>Insecta</taxon>
        <taxon>Pterygota</taxon>
        <taxon>Neoptera</taxon>
        <taxon>Polyneoptera</taxon>
        <taxon>Dictyoptera</taxon>
        <taxon>Blattodea</taxon>
        <taxon>Blattoidea</taxon>
        <taxon>Termitoidae</taxon>
        <taxon>Rhinotermitidae</taxon>
        <taxon>Coptotermes</taxon>
    </lineage>
</organism>
<evidence type="ECO:0000313" key="2">
    <source>
        <dbReference type="EMBL" id="GFG40829.1"/>
    </source>
</evidence>